<keyword evidence="2" id="KW-1133">Transmembrane helix</keyword>
<comment type="caution">
    <text evidence="3">The sequence shown here is derived from an EMBL/GenBank/DDBJ whole genome shotgun (WGS) entry which is preliminary data.</text>
</comment>
<keyword evidence="2" id="KW-0472">Membrane</keyword>
<feature type="compositionally biased region" description="Pro residues" evidence="1">
    <location>
        <begin position="578"/>
        <end position="590"/>
    </location>
</feature>
<protein>
    <submittedName>
        <fullName evidence="3">Metallophosphoesterase</fullName>
    </submittedName>
</protein>
<name>A0ABR9DSP1_9MICO</name>
<dbReference type="SUPFAM" id="SSF56300">
    <property type="entry name" value="Metallo-dependent phosphatases"/>
    <property type="match status" value="1"/>
</dbReference>
<feature type="compositionally biased region" description="Low complexity" evidence="1">
    <location>
        <begin position="305"/>
        <end position="330"/>
    </location>
</feature>
<dbReference type="RefSeq" id="WP_192281103.1">
    <property type="nucleotide sequence ID" value="NZ_JACZDF010000006.1"/>
</dbReference>
<reference evidence="3 4" key="1">
    <citation type="submission" date="2020-09" db="EMBL/GenBank/DDBJ databases">
        <title>Flavimobilis rhizosphaerae sp. nov., isolated from rhizosphere soil of Spartina alterniflora.</title>
        <authorList>
            <person name="Hanqin C."/>
        </authorList>
    </citation>
    <scope>NUCLEOTIDE SEQUENCE [LARGE SCALE GENOMIC DNA]</scope>
    <source>
        <strain evidence="3 4">GY 10621</strain>
    </source>
</reference>
<evidence type="ECO:0000256" key="2">
    <source>
        <dbReference type="SAM" id="Phobius"/>
    </source>
</evidence>
<proteinExistence type="predicted"/>
<sequence length="633" mass="65430">MPVDARPRGRPGRTLPPTWLRRTLVAVAILATSLVVGVVTARADLTLGPHEARYEVTTDGIVTVDLGPLGTIEVDSPAPLGIGVRATLKEIPADLEAVGDRTTLEALDGDLTAYLQFFTGPQATVRHVAEALAEDAARRALACAGLSVAAILALGLLLGRPRRTELLARFAPHTVTLAGAVVLVLVAATASNGAAARARLEALPESAVFAGTSFEGARITGRLSGVIEEYGGQLLDMYEKNEAYYAAVVADLDRAWLDRTAADEQAAALSLREGALRVDAHLPPTRPADDPSTTAGQSPDGGTGTVPAPAATDPSTDGPTPDATTPTTDAPEPEDADVVTFLQVSDLHCNIGMAPVIRRAAQLAGASAILDTGDTSINGTAVERVCVEAFVDAAPDDTEYVLTTGNHDSSQTAEQARAAGATVPGGDVVDVAGVRILGDRDARETRLGAGTVQAGEEDPDDQAERLATTACEDDPDLLMIHTPRVGTAALATGCVPLQISGHLHRRIGPVRSGLGTVYVSGTTAGAAEGQLTIGPLGGVAQMTLWRFDRTSRTWLDARVIVVTPDGTVEVGAAVRVPRPLPVPPTSPEPAPDAMTSPSDTLDLGRTLAPDETPEPTSTMPDPAPSATRTEETP</sequence>
<feature type="region of interest" description="Disordered" evidence="1">
    <location>
        <begin position="281"/>
        <end position="334"/>
    </location>
</feature>
<keyword evidence="4" id="KW-1185">Reference proteome</keyword>
<feature type="transmembrane region" description="Helical" evidence="2">
    <location>
        <begin position="20"/>
        <end position="41"/>
    </location>
</feature>
<accession>A0ABR9DSP1</accession>
<evidence type="ECO:0000256" key="1">
    <source>
        <dbReference type="SAM" id="MobiDB-lite"/>
    </source>
</evidence>
<organism evidence="3 4">
    <name type="scientific">Flavimobilis rhizosphaerae</name>
    <dbReference type="NCBI Taxonomy" id="2775421"/>
    <lineage>
        <taxon>Bacteria</taxon>
        <taxon>Bacillati</taxon>
        <taxon>Actinomycetota</taxon>
        <taxon>Actinomycetes</taxon>
        <taxon>Micrococcales</taxon>
        <taxon>Jonesiaceae</taxon>
        <taxon>Flavimobilis</taxon>
    </lineage>
</organism>
<keyword evidence="2" id="KW-0812">Transmembrane</keyword>
<dbReference type="EMBL" id="JACZDF010000006">
    <property type="protein sequence ID" value="MBD9700103.1"/>
    <property type="molecule type" value="Genomic_DNA"/>
</dbReference>
<dbReference type="InterPro" id="IPR029052">
    <property type="entry name" value="Metallo-depent_PP-like"/>
</dbReference>
<dbReference type="Proteomes" id="UP000642107">
    <property type="component" value="Unassembled WGS sequence"/>
</dbReference>
<feature type="region of interest" description="Disordered" evidence="1">
    <location>
        <begin position="577"/>
        <end position="633"/>
    </location>
</feature>
<feature type="transmembrane region" description="Helical" evidence="2">
    <location>
        <begin position="170"/>
        <end position="190"/>
    </location>
</feature>
<gene>
    <name evidence="3" type="ORF">IGS67_11475</name>
</gene>
<feature type="transmembrane region" description="Helical" evidence="2">
    <location>
        <begin position="139"/>
        <end position="158"/>
    </location>
</feature>
<evidence type="ECO:0000313" key="4">
    <source>
        <dbReference type="Proteomes" id="UP000642107"/>
    </source>
</evidence>
<evidence type="ECO:0000313" key="3">
    <source>
        <dbReference type="EMBL" id="MBD9700103.1"/>
    </source>
</evidence>
<dbReference type="Gene3D" id="3.60.21.10">
    <property type="match status" value="1"/>
</dbReference>